<evidence type="ECO:0000256" key="2">
    <source>
        <dbReference type="ARBA" id="ARBA00022505"/>
    </source>
</evidence>
<evidence type="ECO:0000313" key="7">
    <source>
        <dbReference type="EMBL" id="SCZ55654.1"/>
    </source>
</evidence>
<comment type="similarity">
    <text evidence="1">Belongs to the bacterial solute-binding protein ModA family.</text>
</comment>
<evidence type="ECO:0000256" key="3">
    <source>
        <dbReference type="ARBA" id="ARBA00022723"/>
    </source>
</evidence>
<dbReference type="PANTHER" id="PTHR30632">
    <property type="entry name" value="MOLYBDATE-BINDING PERIPLASMIC PROTEIN"/>
    <property type="match status" value="1"/>
</dbReference>
<dbReference type="FunFam" id="3.40.190.10:FF:000035">
    <property type="entry name" value="Molybdate ABC transporter substrate-binding protein"/>
    <property type="match status" value="1"/>
</dbReference>
<dbReference type="Proteomes" id="UP000199648">
    <property type="component" value="Unassembled WGS sequence"/>
</dbReference>
<evidence type="ECO:0000313" key="8">
    <source>
        <dbReference type="Proteomes" id="UP000199648"/>
    </source>
</evidence>
<dbReference type="EMBL" id="FMWD01000003">
    <property type="protein sequence ID" value="SCZ55654.1"/>
    <property type="molecule type" value="Genomic_DNA"/>
</dbReference>
<dbReference type="CDD" id="cd13539">
    <property type="entry name" value="PBP2_AvModA"/>
    <property type="match status" value="1"/>
</dbReference>
<dbReference type="GO" id="GO:0030973">
    <property type="term" value="F:molybdate ion binding"/>
    <property type="evidence" value="ECO:0007669"/>
    <property type="project" value="InterPro"/>
</dbReference>
<protein>
    <submittedName>
        <fullName evidence="7">Molybdate transport system substrate-binding protein</fullName>
    </submittedName>
</protein>
<dbReference type="AlphaFoldDB" id="A0A1G5Q1C4"/>
<keyword evidence="2 6" id="KW-0500">Molybdenum</keyword>
<keyword evidence="4" id="KW-0732">Signal</keyword>
<keyword evidence="8" id="KW-1185">Reference proteome</keyword>
<dbReference type="GO" id="GO:1901359">
    <property type="term" value="F:tungstate binding"/>
    <property type="evidence" value="ECO:0007669"/>
    <property type="project" value="UniProtKB-ARBA"/>
</dbReference>
<dbReference type="GO" id="GO:0015689">
    <property type="term" value="P:molybdate ion transport"/>
    <property type="evidence" value="ECO:0007669"/>
    <property type="project" value="InterPro"/>
</dbReference>
<dbReference type="OrthoDB" id="9785015at2"/>
<organism evidence="7 8">
    <name type="scientific">Thiohalomonas denitrificans</name>
    <dbReference type="NCBI Taxonomy" id="415747"/>
    <lineage>
        <taxon>Bacteria</taxon>
        <taxon>Pseudomonadati</taxon>
        <taxon>Pseudomonadota</taxon>
        <taxon>Gammaproteobacteria</taxon>
        <taxon>Thiohalomonadales</taxon>
        <taxon>Thiohalomonadaceae</taxon>
        <taxon>Thiohalomonas</taxon>
    </lineage>
</organism>
<evidence type="ECO:0000256" key="1">
    <source>
        <dbReference type="ARBA" id="ARBA00009175"/>
    </source>
</evidence>
<dbReference type="PIRSF" id="PIRSF004846">
    <property type="entry name" value="ModA"/>
    <property type="match status" value="1"/>
</dbReference>
<dbReference type="InterPro" id="IPR005950">
    <property type="entry name" value="ModA"/>
</dbReference>
<comment type="subunit">
    <text evidence="5">The complex is composed of two ATP-binding proteins (ModC), two transmembrane proteins (ModB) and a solute-binding protein (ModA).</text>
</comment>
<dbReference type="InterPro" id="IPR050682">
    <property type="entry name" value="ModA/WtpA"/>
</dbReference>
<dbReference type="NCBIfam" id="TIGR01256">
    <property type="entry name" value="modA"/>
    <property type="match status" value="1"/>
</dbReference>
<name>A0A1G5Q1C4_9GAMM</name>
<dbReference type="SUPFAM" id="SSF53850">
    <property type="entry name" value="Periplasmic binding protein-like II"/>
    <property type="match status" value="1"/>
</dbReference>
<dbReference type="Pfam" id="PF13531">
    <property type="entry name" value="SBP_bac_11"/>
    <property type="match status" value="1"/>
</dbReference>
<proteinExistence type="inferred from homology"/>
<gene>
    <name evidence="7" type="ORF">SAMN03097708_01171</name>
</gene>
<keyword evidence="3 6" id="KW-0479">Metal-binding</keyword>
<dbReference type="Gene3D" id="3.40.190.10">
    <property type="entry name" value="Periplasmic binding protein-like II"/>
    <property type="match status" value="2"/>
</dbReference>
<dbReference type="RefSeq" id="WP_092993857.1">
    <property type="nucleotide sequence ID" value="NZ_FMWD01000003.1"/>
</dbReference>
<reference evidence="7 8" key="1">
    <citation type="submission" date="2016-10" db="EMBL/GenBank/DDBJ databases">
        <authorList>
            <person name="de Groot N.N."/>
        </authorList>
    </citation>
    <scope>NUCLEOTIDE SEQUENCE [LARGE SCALE GENOMIC DNA]</scope>
    <source>
        <strain evidence="7 8">HLD2</strain>
    </source>
</reference>
<sequence length="269" mass="29901">MNTKRLRETGKKGKVCWLVFALFGVLIGSARAGEVSVAVAANFTDATRIIVKKFEAATGHGAKVSFGSTGKLYAQIVNGAPFEVFLAADSDRPMRLENEGVAVKGSRFTYARGRLVLWSPDEERVDLRGEVLESGDFRKLALANPATAPYGLAARQVLENLDLWEGLRRKLVRGDNIAQTFQFVATRNAQLGFVARSQVLALPEAERGSWWNIDPELYEPIRQQAVLLDRGRNDPVAQAFMEYLKSDEVREIIERLGYDNARILRKGSD</sequence>
<evidence type="ECO:0000256" key="6">
    <source>
        <dbReference type="PIRSR" id="PIRSR004846-1"/>
    </source>
</evidence>
<evidence type="ECO:0000256" key="4">
    <source>
        <dbReference type="ARBA" id="ARBA00022729"/>
    </source>
</evidence>
<feature type="binding site" evidence="6">
    <location>
        <position position="69"/>
    </location>
    <ligand>
        <name>molybdate</name>
        <dbReference type="ChEBI" id="CHEBI:36264"/>
    </ligand>
</feature>
<dbReference type="InterPro" id="IPR044084">
    <property type="entry name" value="AvModA-like_subst-bd"/>
</dbReference>
<dbReference type="GO" id="GO:0046872">
    <property type="term" value="F:metal ion binding"/>
    <property type="evidence" value="ECO:0007669"/>
    <property type="project" value="UniProtKB-KW"/>
</dbReference>
<feature type="binding site" evidence="6">
    <location>
        <position position="177"/>
    </location>
    <ligand>
        <name>molybdate</name>
        <dbReference type="ChEBI" id="CHEBI:36264"/>
    </ligand>
</feature>
<dbReference type="STRING" id="415747.SAMN03097708_01171"/>
<evidence type="ECO:0000256" key="5">
    <source>
        <dbReference type="ARBA" id="ARBA00062515"/>
    </source>
</evidence>
<dbReference type="PANTHER" id="PTHR30632:SF14">
    <property type="entry name" value="TUNGSTATE_MOLYBDATE_CHROMATE-BINDING PROTEIN MODA"/>
    <property type="match status" value="1"/>
</dbReference>
<accession>A0A1G5Q1C4</accession>